<dbReference type="GO" id="GO:0036064">
    <property type="term" value="C:ciliary basal body"/>
    <property type="evidence" value="ECO:0007669"/>
    <property type="project" value="TreeGrafter"/>
</dbReference>
<dbReference type="GO" id="GO:0045494">
    <property type="term" value="P:photoreceptor cell maintenance"/>
    <property type="evidence" value="ECO:0007669"/>
    <property type="project" value="TreeGrafter"/>
</dbReference>
<keyword evidence="3" id="KW-1185">Reference proteome</keyword>
<dbReference type="Pfam" id="PF15244">
    <property type="entry name" value="HSD3"/>
    <property type="match status" value="1"/>
</dbReference>
<proteinExistence type="predicted"/>
<dbReference type="AlphaFoldDB" id="A0A851R9C7"/>
<dbReference type="GO" id="GO:0120200">
    <property type="term" value="C:rod photoreceptor outer segment"/>
    <property type="evidence" value="ECO:0007669"/>
    <property type="project" value="TreeGrafter"/>
</dbReference>
<dbReference type="Proteomes" id="UP000631545">
    <property type="component" value="Unassembled WGS sequence"/>
</dbReference>
<accession>A0A851R9C7</accession>
<dbReference type="PANTHER" id="PTHR14917:SF2">
    <property type="entry name" value="SPERMATOGENESIS-ASSOCIATED PROTEIN 7"/>
    <property type="match status" value="1"/>
</dbReference>
<feature type="compositionally biased region" description="Basic and acidic residues" evidence="1">
    <location>
        <begin position="103"/>
        <end position="117"/>
    </location>
</feature>
<dbReference type="EMBL" id="WBND01000555">
    <property type="protein sequence ID" value="NXC87429.1"/>
    <property type="molecule type" value="Genomic_DNA"/>
</dbReference>
<organism evidence="2 3">
    <name type="scientific">Tychaedon coryphoeus</name>
    <name type="common">Karoo scrub-robin</name>
    <name type="synonym">Erythropygia coryphaeus</name>
    <dbReference type="NCBI Taxonomy" id="614051"/>
    <lineage>
        <taxon>Eukaryota</taxon>
        <taxon>Metazoa</taxon>
        <taxon>Chordata</taxon>
        <taxon>Craniata</taxon>
        <taxon>Vertebrata</taxon>
        <taxon>Euteleostomi</taxon>
        <taxon>Archelosauria</taxon>
        <taxon>Archosauria</taxon>
        <taxon>Dinosauria</taxon>
        <taxon>Saurischia</taxon>
        <taxon>Theropoda</taxon>
        <taxon>Coelurosauria</taxon>
        <taxon>Aves</taxon>
        <taxon>Neognathae</taxon>
        <taxon>Neoaves</taxon>
        <taxon>Telluraves</taxon>
        <taxon>Australaves</taxon>
        <taxon>Passeriformes</taxon>
        <taxon>Muscicapidae</taxon>
        <taxon>Cercotrichas</taxon>
    </lineage>
</organism>
<evidence type="ECO:0000256" key="1">
    <source>
        <dbReference type="SAM" id="MobiDB-lite"/>
    </source>
</evidence>
<dbReference type="GO" id="GO:0120206">
    <property type="term" value="C:photoreceptor distal connecting cilium"/>
    <property type="evidence" value="ECO:0007669"/>
    <property type="project" value="TreeGrafter"/>
</dbReference>
<sequence length="117" mass="13569">REEELSYLSFIEDVTDEILRIGVYSSRVLNQVFESYIQANKHRLDEGRMRRMLDVLKSELECGGQGSETQLSHAGQEAMDIRELEKPEELKYPSKGHSLKKAPKSEEFRDSMDFSLK</sequence>
<dbReference type="InterPro" id="IPR029357">
    <property type="entry name" value="SPATA7"/>
</dbReference>
<feature type="non-terminal residue" evidence="2">
    <location>
        <position position="117"/>
    </location>
</feature>
<protein>
    <submittedName>
        <fullName evidence="2">SPAT7 protein</fullName>
    </submittedName>
</protein>
<gene>
    <name evidence="2" type="primary">Spata7</name>
    <name evidence="2" type="ORF">CERCOR_R01259</name>
</gene>
<evidence type="ECO:0000313" key="3">
    <source>
        <dbReference type="Proteomes" id="UP000631545"/>
    </source>
</evidence>
<dbReference type="GO" id="GO:0000226">
    <property type="term" value="P:microtubule cytoskeleton organization"/>
    <property type="evidence" value="ECO:0007669"/>
    <property type="project" value="TreeGrafter"/>
</dbReference>
<dbReference type="PANTHER" id="PTHR14917">
    <property type="entry name" value="SPERMATOGENESIS-ASSOCIATED PROTEIN 7"/>
    <property type="match status" value="1"/>
</dbReference>
<feature type="region of interest" description="Disordered" evidence="1">
    <location>
        <begin position="87"/>
        <end position="117"/>
    </location>
</feature>
<evidence type="ECO:0000313" key="2">
    <source>
        <dbReference type="EMBL" id="NXC87429.1"/>
    </source>
</evidence>
<feature type="non-terminal residue" evidence="2">
    <location>
        <position position="1"/>
    </location>
</feature>
<comment type="caution">
    <text evidence="2">The sequence shown here is derived from an EMBL/GenBank/DDBJ whole genome shotgun (WGS) entry which is preliminary data.</text>
</comment>
<reference evidence="2" key="1">
    <citation type="submission" date="2019-09" db="EMBL/GenBank/DDBJ databases">
        <title>Bird 10,000 Genomes (B10K) Project - Family phase.</title>
        <authorList>
            <person name="Zhang G."/>
        </authorList>
    </citation>
    <scope>NUCLEOTIDE SEQUENCE</scope>
    <source>
        <strain evidence="2">OUT-0024</strain>
        <tissue evidence="2">Muscle</tissue>
    </source>
</reference>
<name>A0A851R9C7_TYCCO</name>
<dbReference type="GO" id="GO:0005930">
    <property type="term" value="C:axoneme"/>
    <property type="evidence" value="ECO:0007669"/>
    <property type="project" value="TreeGrafter"/>
</dbReference>